<feature type="signal peptide" evidence="2">
    <location>
        <begin position="1"/>
        <end position="15"/>
    </location>
</feature>
<accession>A0A8S1HBP4</accession>
<organism evidence="3 4">
    <name type="scientific">Caenorhabditis auriculariae</name>
    <dbReference type="NCBI Taxonomy" id="2777116"/>
    <lineage>
        <taxon>Eukaryota</taxon>
        <taxon>Metazoa</taxon>
        <taxon>Ecdysozoa</taxon>
        <taxon>Nematoda</taxon>
        <taxon>Chromadorea</taxon>
        <taxon>Rhabditida</taxon>
        <taxon>Rhabditina</taxon>
        <taxon>Rhabditomorpha</taxon>
        <taxon>Rhabditoidea</taxon>
        <taxon>Rhabditidae</taxon>
        <taxon>Peloderinae</taxon>
        <taxon>Caenorhabditis</taxon>
    </lineage>
</organism>
<dbReference type="AlphaFoldDB" id="A0A8S1HBP4"/>
<keyword evidence="1" id="KW-0472">Membrane</keyword>
<dbReference type="Proteomes" id="UP000835052">
    <property type="component" value="Unassembled WGS sequence"/>
</dbReference>
<evidence type="ECO:0000313" key="3">
    <source>
        <dbReference type="EMBL" id="CAD6194066.1"/>
    </source>
</evidence>
<keyword evidence="1" id="KW-1133">Transmembrane helix</keyword>
<comment type="caution">
    <text evidence="3">The sequence shown here is derived from an EMBL/GenBank/DDBJ whole genome shotgun (WGS) entry which is preliminary data.</text>
</comment>
<feature type="transmembrane region" description="Helical" evidence="1">
    <location>
        <begin position="183"/>
        <end position="203"/>
    </location>
</feature>
<reference evidence="3" key="1">
    <citation type="submission" date="2020-10" db="EMBL/GenBank/DDBJ databases">
        <authorList>
            <person name="Kikuchi T."/>
        </authorList>
    </citation>
    <scope>NUCLEOTIDE SEQUENCE</scope>
    <source>
        <strain evidence="3">NKZ352</strain>
    </source>
</reference>
<proteinExistence type="predicted"/>
<keyword evidence="1" id="KW-0812">Transmembrane</keyword>
<evidence type="ECO:0000256" key="2">
    <source>
        <dbReference type="SAM" id="SignalP"/>
    </source>
</evidence>
<gene>
    <name evidence="3" type="ORF">CAUJ_LOCUS9985</name>
</gene>
<sequence length="234" mass="26176">MFLFFITLVAIFVKCEECGSRIGICPFVTNFTKTAVIQRNADPVNSSLCDATNMTLWTNCLFSEYSCFQVQVKDERIFGCIPDQELVPVVLKYKNQWGNTSAIAVIRQNFVKFSRSCSSINTCADSTVHLASGASIVARVCCCKGASCSDITKLDWSTQNLKRTSKKEVEAEAFKFELTPLQYWTLSTSYATVSFILLLFVALKQYGKIQTRLVMAYHVDCSPDTESSMSSIQK</sequence>
<keyword evidence="4" id="KW-1185">Reference proteome</keyword>
<keyword evidence="2" id="KW-0732">Signal</keyword>
<feature type="chain" id="PRO_5035767639" description="Phlebovirus glycoprotein G2 fusion domain-containing protein" evidence="2">
    <location>
        <begin position="16"/>
        <end position="234"/>
    </location>
</feature>
<name>A0A8S1HBP4_9PELO</name>
<protein>
    <recommendedName>
        <fullName evidence="5">Phlebovirus glycoprotein G2 fusion domain-containing protein</fullName>
    </recommendedName>
</protein>
<evidence type="ECO:0000313" key="4">
    <source>
        <dbReference type="Proteomes" id="UP000835052"/>
    </source>
</evidence>
<evidence type="ECO:0000256" key="1">
    <source>
        <dbReference type="SAM" id="Phobius"/>
    </source>
</evidence>
<dbReference type="EMBL" id="CAJGYM010000041">
    <property type="protein sequence ID" value="CAD6194066.1"/>
    <property type="molecule type" value="Genomic_DNA"/>
</dbReference>
<evidence type="ECO:0008006" key="5">
    <source>
        <dbReference type="Google" id="ProtNLM"/>
    </source>
</evidence>